<protein>
    <recommendedName>
        <fullName evidence="2">Mannosylglycerate hydrolase MGH1-like glycoside hydrolase domain-containing protein</fullName>
    </recommendedName>
</protein>
<name>A0A1G6HGI0_9ACTN</name>
<sequence>MAATQEGRRLAQSASDDSAWRRWGPYVAARQWGTVREDYSANGDAWRYFPFDQAHQRAYRWGEDGLGGLCDRYGFLNLAVALWNTHDDRLKERLFGLTGPEGNHGEDVKEYYWALDATPTHSWAQWLYRYPQAAFPYQQLREANAHRGYHLDEYELADTGILAEDRFFDVTVTHAKAGATDICVVYEATNHGPDAAPLHLVPQLWFRNTWVWGEDRRMATMQQEQFEDERGYVAISAEQAWLNRYTLFAEGAPEVLWCANETDDVACFGAEENHHPYPKDAVDRAIVHGDRTLLSPEPNGTKVALDYAYDAVPPGATVRVRLRLVAGDGPKHPFDDGFDRVLADRRAEADEFYGAVIPASADANDTLVARRAFAGLNWGKQLYRYSVREWLSGDPAMPPPPDQRRAPEPAGRNTSWGSFDLADVISMPDDWEYPWFASWDLAFHTVALADIDPAFAKSQLLLMCREWSQHPDGQLPAYEWSFSDVNPPVHAWAAWQVYLADGGTDRVFLTRIMTKLLLNFGWWVNRKDEAGNELFEGGFLGMDNISVFDRSRSVPQGWRLEQSDATSWVAFMCLSMLRIAQELARADPAWGDIATTYLERFLAISQAVENFGTNKTSLWDEQDGFFYDILVDGNGAVQPVRVRSLVGFVPLLAVANSPAWVGREIPQLARHRAWLKRHRPDLARYILADAQSEDAGVTLSLVDRDRYPRLLERLFDPREFLADHGIRSLPADYRDGVELDLLGQKMGIRYTPGYSEDGMFGGNSNWRGPIWFPLNVLLIDALRTRAEGVGGPFEVEFPTGSGEKVTLDEAANRIEQRLLDLFRPAPDGRRPGEQRDHPGGPLWDAHPTFSEYFHGDDGTGLGASHQTGWTGMVAHLICTPPPAGSPAGSPAASPAGSPADPPATPPPASPADPTPSHP</sequence>
<proteinExistence type="predicted"/>
<feature type="compositionally biased region" description="Pro residues" evidence="1">
    <location>
        <begin position="899"/>
        <end position="918"/>
    </location>
</feature>
<evidence type="ECO:0000313" key="3">
    <source>
        <dbReference type="EMBL" id="SDB92556.1"/>
    </source>
</evidence>
<dbReference type="SUPFAM" id="SSF48208">
    <property type="entry name" value="Six-hairpin glycosidases"/>
    <property type="match status" value="1"/>
</dbReference>
<feature type="region of interest" description="Disordered" evidence="1">
    <location>
        <begin position="822"/>
        <end position="847"/>
    </location>
</feature>
<dbReference type="Pfam" id="PF22422">
    <property type="entry name" value="MGH1-like_GH"/>
    <property type="match status" value="1"/>
</dbReference>
<keyword evidence="4" id="KW-1185">Reference proteome</keyword>
<dbReference type="InterPro" id="IPR054491">
    <property type="entry name" value="MGH1-like_GH"/>
</dbReference>
<accession>A0A1G6HGI0</accession>
<dbReference type="PANTHER" id="PTHR10412:SF10">
    <property type="entry name" value="GLYCOSYL HYDROLASE FAMILY 63 C-TERMINAL DOMAIN-CONTAINING PROTEIN"/>
    <property type="match status" value="1"/>
</dbReference>
<dbReference type="PANTHER" id="PTHR10412">
    <property type="entry name" value="MANNOSYL-OLIGOSACCHARIDE GLUCOSIDASE"/>
    <property type="match status" value="1"/>
</dbReference>
<dbReference type="GO" id="GO:0004573">
    <property type="term" value="F:Glc3Man9GlcNAc2 oligosaccharide glucosidase activity"/>
    <property type="evidence" value="ECO:0007669"/>
    <property type="project" value="InterPro"/>
</dbReference>
<evidence type="ECO:0000259" key="2">
    <source>
        <dbReference type="Pfam" id="PF22422"/>
    </source>
</evidence>
<feature type="compositionally biased region" description="Low complexity" evidence="1">
    <location>
        <begin position="885"/>
        <end position="898"/>
    </location>
</feature>
<dbReference type="GO" id="GO:0009311">
    <property type="term" value="P:oligosaccharide metabolic process"/>
    <property type="evidence" value="ECO:0007669"/>
    <property type="project" value="InterPro"/>
</dbReference>
<evidence type="ECO:0000256" key="1">
    <source>
        <dbReference type="SAM" id="MobiDB-lite"/>
    </source>
</evidence>
<feature type="domain" description="Mannosylglycerate hydrolase MGH1-like glycoside hydrolase" evidence="2">
    <location>
        <begin position="433"/>
        <end position="658"/>
    </location>
</feature>
<dbReference type="STRING" id="1577474.GA0111570_10938"/>
<dbReference type="InterPro" id="IPR008928">
    <property type="entry name" value="6-hairpin_glycosidase_sf"/>
</dbReference>
<evidence type="ECO:0000313" key="4">
    <source>
        <dbReference type="Proteomes" id="UP000199086"/>
    </source>
</evidence>
<dbReference type="EMBL" id="FMYF01000009">
    <property type="protein sequence ID" value="SDB92556.1"/>
    <property type="molecule type" value="Genomic_DNA"/>
</dbReference>
<dbReference type="Gene3D" id="1.50.10.10">
    <property type="match status" value="2"/>
</dbReference>
<dbReference type="InterPro" id="IPR012341">
    <property type="entry name" value="6hp_glycosidase-like_sf"/>
</dbReference>
<dbReference type="AlphaFoldDB" id="A0A1G6HGI0"/>
<feature type="compositionally biased region" description="Basic and acidic residues" evidence="1">
    <location>
        <begin position="822"/>
        <end position="838"/>
    </location>
</feature>
<reference evidence="3 4" key="1">
    <citation type="submission" date="2016-06" db="EMBL/GenBank/DDBJ databases">
        <authorList>
            <person name="Olsen C.W."/>
            <person name="Carey S."/>
            <person name="Hinshaw L."/>
            <person name="Karasin A.I."/>
        </authorList>
    </citation>
    <scope>NUCLEOTIDE SEQUENCE [LARGE SCALE GENOMIC DNA]</scope>
    <source>
        <strain evidence="3 4">LZ-22</strain>
    </source>
</reference>
<gene>
    <name evidence="3" type="ORF">GA0111570_10938</name>
</gene>
<dbReference type="InterPro" id="IPR004888">
    <property type="entry name" value="Glycoside_hydrolase_63"/>
</dbReference>
<feature type="region of interest" description="Disordered" evidence="1">
    <location>
        <begin position="394"/>
        <end position="414"/>
    </location>
</feature>
<organism evidence="3 4">
    <name type="scientific">Raineyella antarctica</name>
    <dbReference type="NCBI Taxonomy" id="1577474"/>
    <lineage>
        <taxon>Bacteria</taxon>
        <taxon>Bacillati</taxon>
        <taxon>Actinomycetota</taxon>
        <taxon>Actinomycetes</taxon>
        <taxon>Propionibacteriales</taxon>
        <taxon>Propionibacteriaceae</taxon>
        <taxon>Raineyella</taxon>
    </lineage>
</organism>
<feature type="region of interest" description="Disordered" evidence="1">
    <location>
        <begin position="880"/>
        <end position="918"/>
    </location>
</feature>
<dbReference type="Proteomes" id="UP000199086">
    <property type="component" value="Unassembled WGS sequence"/>
</dbReference>